<dbReference type="PANTHER" id="PTHR11588">
    <property type="entry name" value="TUBULIN"/>
    <property type="match status" value="1"/>
</dbReference>
<dbReference type="PRINTS" id="PR01161">
    <property type="entry name" value="TUBULIN"/>
</dbReference>
<keyword evidence="7" id="KW-0342">GTP-binding</keyword>
<evidence type="ECO:0000256" key="1">
    <source>
        <dbReference type="ARBA" id="ARBA00009636"/>
    </source>
</evidence>
<organism evidence="10 11">
    <name type="scientific">Stentor coeruleus</name>
    <dbReference type="NCBI Taxonomy" id="5963"/>
    <lineage>
        <taxon>Eukaryota</taxon>
        <taxon>Sar</taxon>
        <taxon>Alveolata</taxon>
        <taxon>Ciliophora</taxon>
        <taxon>Postciliodesmatophora</taxon>
        <taxon>Heterotrichea</taxon>
        <taxon>Heterotrichida</taxon>
        <taxon>Stentoridae</taxon>
        <taxon>Stentor</taxon>
    </lineage>
</organism>
<dbReference type="InterPro" id="IPR037103">
    <property type="entry name" value="Tubulin/FtsZ-like_C"/>
</dbReference>
<keyword evidence="6" id="KW-0007">Acetylation</keyword>
<evidence type="ECO:0000256" key="7">
    <source>
        <dbReference type="ARBA" id="ARBA00023134"/>
    </source>
</evidence>
<evidence type="ECO:0000259" key="9">
    <source>
        <dbReference type="SMART" id="SM00864"/>
    </source>
</evidence>
<dbReference type="GO" id="GO:0005874">
    <property type="term" value="C:microtubule"/>
    <property type="evidence" value="ECO:0007669"/>
    <property type="project" value="UniProtKB-KW"/>
</dbReference>
<dbReference type="Gene3D" id="3.30.1330.20">
    <property type="entry name" value="Tubulin/FtsZ, C-terminal domain"/>
    <property type="match status" value="1"/>
</dbReference>
<proteinExistence type="inferred from homology"/>
<evidence type="ECO:0000256" key="2">
    <source>
        <dbReference type="ARBA" id="ARBA00022490"/>
    </source>
</evidence>
<dbReference type="Proteomes" id="UP000187209">
    <property type="component" value="Unassembled WGS sequence"/>
</dbReference>
<comment type="similarity">
    <text evidence="1">Belongs to the tubulin family.</text>
</comment>
<comment type="catalytic activity">
    <reaction evidence="8">
        <text>GTP + H2O = GDP + phosphate + H(+)</text>
        <dbReference type="Rhea" id="RHEA:19669"/>
        <dbReference type="ChEBI" id="CHEBI:15377"/>
        <dbReference type="ChEBI" id="CHEBI:15378"/>
        <dbReference type="ChEBI" id="CHEBI:37565"/>
        <dbReference type="ChEBI" id="CHEBI:43474"/>
        <dbReference type="ChEBI" id="CHEBI:58189"/>
    </reaction>
    <physiologicalReaction direction="left-to-right" evidence="8">
        <dbReference type="Rhea" id="RHEA:19670"/>
    </physiologicalReaction>
</comment>
<dbReference type="OrthoDB" id="271881at2759"/>
<evidence type="ECO:0000256" key="3">
    <source>
        <dbReference type="ARBA" id="ARBA00022701"/>
    </source>
</evidence>
<evidence type="ECO:0000256" key="8">
    <source>
        <dbReference type="ARBA" id="ARBA00049117"/>
    </source>
</evidence>
<dbReference type="InterPro" id="IPR000217">
    <property type="entry name" value="Tubulin"/>
</dbReference>
<reference evidence="10 11" key="1">
    <citation type="submission" date="2016-11" db="EMBL/GenBank/DDBJ databases">
        <title>The macronuclear genome of Stentor coeruleus: a giant cell with tiny introns.</title>
        <authorList>
            <person name="Slabodnick M."/>
            <person name="Ruby J.G."/>
            <person name="Reiff S.B."/>
            <person name="Swart E.C."/>
            <person name="Gosai S."/>
            <person name="Prabakaran S."/>
            <person name="Witkowska E."/>
            <person name="Larue G.E."/>
            <person name="Fisher S."/>
            <person name="Freeman R.M."/>
            <person name="Gunawardena J."/>
            <person name="Chu W."/>
            <person name="Stover N.A."/>
            <person name="Gregory B.D."/>
            <person name="Nowacki M."/>
            <person name="Derisi J."/>
            <person name="Roy S.W."/>
            <person name="Marshall W.F."/>
            <person name="Sood P."/>
        </authorList>
    </citation>
    <scope>NUCLEOTIDE SEQUENCE [LARGE SCALE GENOMIC DNA]</scope>
    <source>
        <strain evidence="10">WM001</strain>
    </source>
</reference>
<dbReference type="InterPro" id="IPR036525">
    <property type="entry name" value="Tubulin/FtsZ_GTPase_sf"/>
</dbReference>
<dbReference type="SMART" id="SM00864">
    <property type="entry name" value="Tubulin"/>
    <property type="match status" value="1"/>
</dbReference>
<dbReference type="InterPro" id="IPR002452">
    <property type="entry name" value="Alpha_tubulin"/>
</dbReference>
<feature type="domain" description="Tubulin/FtsZ GTPase" evidence="9">
    <location>
        <begin position="45"/>
        <end position="232"/>
    </location>
</feature>
<dbReference type="SUPFAM" id="SSF52490">
    <property type="entry name" value="Tubulin nucleotide-binding domain-like"/>
    <property type="match status" value="1"/>
</dbReference>
<dbReference type="GO" id="GO:0016787">
    <property type="term" value="F:hydrolase activity"/>
    <property type="evidence" value="ECO:0007669"/>
    <property type="project" value="UniProtKB-KW"/>
</dbReference>
<dbReference type="GO" id="GO:0007017">
    <property type="term" value="P:microtubule-based process"/>
    <property type="evidence" value="ECO:0007669"/>
    <property type="project" value="InterPro"/>
</dbReference>
<keyword evidence="5" id="KW-0378">Hydrolase</keyword>
<evidence type="ECO:0000256" key="5">
    <source>
        <dbReference type="ARBA" id="ARBA00022801"/>
    </source>
</evidence>
<keyword evidence="3" id="KW-0493">Microtubule</keyword>
<dbReference type="Gene3D" id="3.40.50.1440">
    <property type="entry name" value="Tubulin/FtsZ, GTPase domain"/>
    <property type="match status" value="1"/>
</dbReference>
<dbReference type="AlphaFoldDB" id="A0A1R2D1D7"/>
<evidence type="ECO:0000313" key="10">
    <source>
        <dbReference type="EMBL" id="OMJ95053.1"/>
    </source>
</evidence>
<dbReference type="PRINTS" id="PR01162">
    <property type="entry name" value="ALPHATUBULIN"/>
</dbReference>
<dbReference type="GO" id="GO:0005200">
    <property type="term" value="F:structural constituent of cytoskeleton"/>
    <property type="evidence" value="ECO:0007669"/>
    <property type="project" value="InterPro"/>
</dbReference>
<sequence>MNEIISLHLGQAGTDIGTSIWDLFSKEHNIDNLGIIKTQPQDNFHLSFFSETSSSRYLPRAIFLDSDVKLLDKIPTNSFYDKENFICGNLMTNQIDKMTDNYILDKGSEIIRKSVENCDKIDGFMLYYSLAGNSGLSISSKIIKMLEDEYSKNIRAAVTVYPENPEGLQAYSTMLCMSNLINDASFSLAFENSQLKRISKSYLNVIEPKYRNLNQIIALYISALTLPIRTQSQLNISLQELSSSLIPYPTINLLFSSFYPFLPINHSLSIEYSILDIIEGSFAKQYFTIDADVYNNKYFSSSMYFRGDISIRYISSILSSIKYKKIVEFIDWCPTGFKCGYFNVIPPIVEQWDMTHYIREIFICSNTTASCDLYTRYRECFDNAYANKQEFNKVTQVIEEEELLLNRENITTMESDLAECLKETVDQE</sequence>
<dbReference type="InterPro" id="IPR003008">
    <property type="entry name" value="Tubulin_FtsZ_GTPase"/>
</dbReference>
<evidence type="ECO:0000256" key="4">
    <source>
        <dbReference type="ARBA" id="ARBA00022741"/>
    </source>
</evidence>
<evidence type="ECO:0000256" key="6">
    <source>
        <dbReference type="ARBA" id="ARBA00022990"/>
    </source>
</evidence>
<dbReference type="SUPFAM" id="SSF55307">
    <property type="entry name" value="Tubulin C-terminal domain-like"/>
    <property type="match status" value="1"/>
</dbReference>
<dbReference type="EMBL" id="MPUH01000017">
    <property type="protein sequence ID" value="OMJ95053.1"/>
    <property type="molecule type" value="Genomic_DNA"/>
</dbReference>
<evidence type="ECO:0000313" key="11">
    <source>
        <dbReference type="Proteomes" id="UP000187209"/>
    </source>
</evidence>
<dbReference type="GO" id="GO:0005525">
    <property type="term" value="F:GTP binding"/>
    <property type="evidence" value="ECO:0007669"/>
    <property type="project" value="UniProtKB-KW"/>
</dbReference>
<dbReference type="Pfam" id="PF00091">
    <property type="entry name" value="Tubulin"/>
    <property type="match status" value="1"/>
</dbReference>
<dbReference type="Pfam" id="PF03953">
    <property type="entry name" value="Tubulin_C"/>
    <property type="match status" value="1"/>
</dbReference>
<keyword evidence="2" id="KW-0963">Cytoplasm</keyword>
<gene>
    <name evidence="10" type="ORF">SteCoe_1587</name>
</gene>
<dbReference type="InterPro" id="IPR018316">
    <property type="entry name" value="Tubulin/FtsZ_2-layer-sand-dom"/>
</dbReference>
<name>A0A1R2D1D7_9CILI</name>
<keyword evidence="4" id="KW-0547">Nucleotide-binding</keyword>
<comment type="caution">
    <text evidence="10">The sequence shown here is derived from an EMBL/GenBank/DDBJ whole genome shotgun (WGS) entry which is preliminary data.</text>
</comment>
<dbReference type="InterPro" id="IPR008280">
    <property type="entry name" value="Tub_FtsZ_C"/>
</dbReference>
<keyword evidence="11" id="KW-1185">Reference proteome</keyword>
<accession>A0A1R2D1D7</accession>
<protein>
    <recommendedName>
        <fullName evidence="9">Tubulin/FtsZ GTPase domain-containing protein</fullName>
    </recommendedName>
</protein>